<keyword evidence="5" id="KW-1185">Reference proteome</keyword>
<dbReference type="InterPro" id="IPR036291">
    <property type="entry name" value="NAD(P)-bd_dom_sf"/>
</dbReference>
<dbReference type="EMBL" id="BAAACW010000059">
    <property type="protein sequence ID" value="GAA0359132.1"/>
    <property type="molecule type" value="Genomic_DNA"/>
</dbReference>
<accession>A0ABN0XB20</accession>
<name>A0ABN0XB20_9LACT</name>
<dbReference type="SUPFAM" id="SSF52283">
    <property type="entry name" value="Formate/glycerate dehydrogenase catalytic domain-like"/>
    <property type="match status" value="1"/>
</dbReference>
<dbReference type="PANTHER" id="PTHR43333">
    <property type="entry name" value="2-HACID_DH_C DOMAIN-CONTAINING PROTEIN"/>
    <property type="match status" value="1"/>
</dbReference>
<gene>
    <name evidence="4" type="ORF">GCM10008932_09720</name>
</gene>
<dbReference type="CDD" id="cd12155">
    <property type="entry name" value="PGDH_1"/>
    <property type="match status" value="1"/>
</dbReference>
<dbReference type="RefSeq" id="WP_343754487.1">
    <property type="nucleotide sequence ID" value="NZ_BAAACW010000059.1"/>
</dbReference>
<evidence type="ECO:0000259" key="3">
    <source>
        <dbReference type="Pfam" id="PF02826"/>
    </source>
</evidence>
<protein>
    <submittedName>
        <fullName evidence="4">Phosphoglycerate dehydrogenase</fullName>
    </submittedName>
</protein>
<dbReference type="Proteomes" id="UP001501166">
    <property type="component" value="Unassembled WGS sequence"/>
</dbReference>
<dbReference type="Gene3D" id="3.40.50.720">
    <property type="entry name" value="NAD(P)-binding Rossmann-like Domain"/>
    <property type="match status" value="2"/>
</dbReference>
<comment type="caution">
    <text evidence="4">The sequence shown here is derived from an EMBL/GenBank/DDBJ whole genome shotgun (WGS) entry which is preliminary data.</text>
</comment>
<feature type="domain" description="D-isomer specific 2-hydroxyacid dehydrogenase NAD-binding" evidence="3">
    <location>
        <begin position="104"/>
        <end position="278"/>
    </location>
</feature>
<evidence type="ECO:0000256" key="1">
    <source>
        <dbReference type="ARBA" id="ARBA00023002"/>
    </source>
</evidence>
<evidence type="ECO:0000313" key="5">
    <source>
        <dbReference type="Proteomes" id="UP001501166"/>
    </source>
</evidence>
<dbReference type="Pfam" id="PF02826">
    <property type="entry name" value="2-Hacid_dh_C"/>
    <property type="match status" value="1"/>
</dbReference>
<organism evidence="4 5">
    <name type="scientific">Alkalibacterium iburiense</name>
    <dbReference type="NCBI Taxonomy" id="290589"/>
    <lineage>
        <taxon>Bacteria</taxon>
        <taxon>Bacillati</taxon>
        <taxon>Bacillota</taxon>
        <taxon>Bacilli</taxon>
        <taxon>Lactobacillales</taxon>
        <taxon>Carnobacteriaceae</taxon>
        <taxon>Alkalibacterium</taxon>
    </lineage>
</organism>
<proteinExistence type="predicted"/>
<dbReference type="InterPro" id="IPR006140">
    <property type="entry name" value="D-isomer_DH_NAD-bd"/>
</dbReference>
<keyword evidence="1" id="KW-0560">Oxidoreductase</keyword>
<sequence>MTKTILSYYSFSKEQEKELKEIAPDYTFVSSLSEADKLSDIEAIYGWNKEDGPIIVQDDSSQLKWLQIDSAGVDYLDLETMQEKGIVLTNASGIHAHPIAESVIGMLLSYTRGIRHSIKMQDKAEWNTDTPMSELTDKTMLIVGTGQIGKQTGKLAKAFDMHTIGINRSGRDVEYMDEQYTQENLAEALPKADVVVNILPSTDETKDLFDYDLFEKMKDSAVYINVGRGTTVVTDDLIKALDNGQIAFAALDVVHEEPLPSDHPLYAREDVLLTPHISGDFDRYAERLYPIFKENLKAFVAGEDLPRNVVDYDSGY</sequence>
<evidence type="ECO:0000256" key="2">
    <source>
        <dbReference type="ARBA" id="ARBA00023027"/>
    </source>
</evidence>
<evidence type="ECO:0000313" key="4">
    <source>
        <dbReference type="EMBL" id="GAA0359132.1"/>
    </source>
</evidence>
<dbReference type="SUPFAM" id="SSF51735">
    <property type="entry name" value="NAD(P)-binding Rossmann-fold domains"/>
    <property type="match status" value="1"/>
</dbReference>
<dbReference type="PANTHER" id="PTHR43333:SF1">
    <property type="entry name" value="D-ISOMER SPECIFIC 2-HYDROXYACID DEHYDROGENASE NAD-BINDING DOMAIN-CONTAINING PROTEIN"/>
    <property type="match status" value="1"/>
</dbReference>
<keyword evidence="2" id="KW-0520">NAD</keyword>
<reference evidence="4 5" key="1">
    <citation type="journal article" date="2019" name="Int. J. Syst. Evol. Microbiol.">
        <title>The Global Catalogue of Microorganisms (GCM) 10K type strain sequencing project: providing services to taxonomists for standard genome sequencing and annotation.</title>
        <authorList>
            <consortium name="The Broad Institute Genomics Platform"/>
            <consortium name="The Broad Institute Genome Sequencing Center for Infectious Disease"/>
            <person name="Wu L."/>
            <person name="Ma J."/>
        </authorList>
    </citation>
    <scope>NUCLEOTIDE SEQUENCE [LARGE SCALE GENOMIC DNA]</scope>
    <source>
        <strain evidence="4 5">JCM 12662</strain>
    </source>
</reference>